<protein>
    <submittedName>
        <fullName evidence="1">Uncharacterized protein</fullName>
    </submittedName>
</protein>
<comment type="caution">
    <text evidence="1">The sequence shown here is derived from an EMBL/GenBank/DDBJ whole genome shotgun (WGS) entry which is preliminary data.</text>
</comment>
<keyword evidence="2" id="KW-1185">Reference proteome</keyword>
<gene>
    <name evidence="1" type="ORF">H5410_003579</name>
</gene>
<evidence type="ECO:0000313" key="2">
    <source>
        <dbReference type="Proteomes" id="UP000824120"/>
    </source>
</evidence>
<evidence type="ECO:0000313" key="1">
    <source>
        <dbReference type="EMBL" id="KAG5631862.1"/>
    </source>
</evidence>
<accession>A0A9J6B537</accession>
<dbReference type="Proteomes" id="UP000824120">
    <property type="component" value="Chromosome 1"/>
</dbReference>
<reference evidence="1 2" key="1">
    <citation type="submission" date="2020-09" db="EMBL/GenBank/DDBJ databases">
        <title>De no assembly of potato wild relative species, Solanum commersonii.</title>
        <authorList>
            <person name="Cho K."/>
        </authorList>
    </citation>
    <scope>NUCLEOTIDE SEQUENCE [LARGE SCALE GENOMIC DNA]</scope>
    <source>
        <strain evidence="1">LZ3.2</strain>
        <tissue evidence="1">Leaf</tissue>
    </source>
</reference>
<proteinExistence type="predicted"/>
<dbReference type="EMBL" id="JACXVP010000001">
    <property type="protein sequence ID" value="KAG5631862.1"/>
    <property type="molecule type" value="Genomic_DNA"/>
</dbReference>
<organism evidence="1 2">
    <name type="scientific">Solanum commersonii</name>
    <name type="common">Commerson's wild potato</name>
    <name type="synonym">Commerson's nightshade</name>
    <dbReference type="NCBI Taxonomy" id="4109"/>
    <lineage>
        <taxon>Eukaryota</taxon>
        <taxon>Viridiplantae</taxon>
        <taxon>Streptophyta</taxon>
        <taxon>Embryophyta</taxon>
        <taxon>Tracheophyta</taxon>
        <taxon>Spermatophyta</taxon>
        <taxon>Magnoliopsida</taxon>
        <taxon>eudicotyledons</taxon>
        <taxon>Gunneridae</taxon>
        <taxon>Pentapetalae</taxon>
        <taxon>asterids</taxon>
        <taxon>lamiids</taxon>
        <taxon>Solanales</taxon>
        <taxon>Solanaceae</taxon>
        <taxon>Solanoideae</taxon>
        <taxon>Solaneae</taxon>
        <taxon>Solanum</taxon>
    </lineage>
</organism>
<name>A0A9J6B537_SOLCO</name>
<dbReference type="AlphaFoldDB" id="A0A9J6B537"/>
<sequence length="169" mass="19195">MSPLSRKKISALEMMQSLESSQNTLFNLFNSSRLCTDNGTNINLQLILLISSKITASPCLEYNMLLFNISSINALSFSVNSQLQIIYIKSCYSKTYNVKKPNLCMLKHVKCYESTLYGFGYFSFCDVYNIITISVINAKDSHYIVGIYSVKNESLFLLVITCLTNIEFH</sequence>